<organism evidence="1 2">
    <name type="scientific">Methylobacterium indicum</name>
    <dbReference type="NCBI Taxonomy" id="1775910"/>
    <lineage>
        <taxon>Bacteria</taxon>
        <taxon>Pseudomonadati</taxon>
        <taxon>Pseudomonadota</taxon>
        <taxon>Alphaproteobacteria</taxon>
        <taxon>Hyphomicrobiales</taxon>
        <taxon>Methylobacteriaceae</taxon>
        <taxon>Methylobacterium</taxon>
    </lineage>
</organism>
<protein>
    <submittedName>
        <fullName evidence="1">Uncharacterized protein</fullName>
    </submittedName>
</protein>
<reference evidence="1 2" key="1">
    <citation type="submission" date="2014-11" db="EMBL/GenBank/DDBJ databases">
        <title>Comparative genomics of Methylobacterium species.</title>
        <authorList>
            <person name="Chaudhry V."/>
            <person name="Patil P.B."/>
        </authorList>
    </citation>
    <scope>NUCLEOTIDE SEQUENCE [LARGE SCALE GENOMIC DNA]</scope>
    <source>
        <strain evidence="1 2">SE3.6</strain>
    </source>
</reference>
<proteinExistence type="predicted"/>
<gene>
    <name evidence="1" type="ORF">QR79_30230</name>
</gene>
<sequence length="89" mass="10021">MSCRLQLFIQIVKLQVDCNNIFIADFQIKLALLNGNLPNCKLDQVFAFARILFDLDAVAIDTSGVQREPIGMPSCLERPLDRCQIITLP</sequence>
<dbReference type="EMBL" id="JTHG01000418">
    <property type="protein sequence ID" value="KMO11169.1"/>
    <property type="molecule type" value="Genomic_DNA"/>
</dbReference>
<comment type="caution">
    <text evidence="1">The sequence shown here is derived from an EMBL/GenBank/DDBJ whole genome shotgun (WGS) entry which is preliminary data.</text>
</comment>
<evidence type="ECO:0000313" key="2">
    <source>
        <dbReference type="Proteomes" id="UP000036471"/>
    </source>
</evidence>
<dbReference type="Proteomes" id="UP000036471">
    <property type="component" value="Unassembled WGS sequence"/>
</dbReference>
<evidence type="ECO:0000313" key="1">
    <source>
        <dbReference type="EMBL" id="KMO11169.1"/>
    </source>
</evidence>
<name>A0ABR5GQD2_9HYPH</name>
<accession>A0ABR5GQD2</accession>
<keyword evidence="2" id="KW-1185">Reference proteome</keyword>